<dbReference type="AlphaFoldDB" id="A0A1I1EML2"/>
<sequence>MMLVVELLYCLMGCSMMQVNHYEFDLHHQLLIYRFFHGICSLQPFGILF</sequence>
<protein>
    <submittedName>
        <fullName evidence="1">Uncharacterized protein</fullName>
    </submittedName>
</protein>
<evidence type="ECO:0000313" key="2">
    <source>
        <dbReference type="Proteomes" id="UP000199577"/>
    </source>
</evidence>
<proteinExistence type="predicted"/>
<gene>
    <name evidence="1" type="ORF">SAMN05421747_101599</name>
</gene>
<dbReference type="STRING" id="623281.SAMN05421747_101599"/>
<keyword evidence="2" id="KW-1185">Reference proteome</keyword>
<dbReference type="Proteomes" id="UP000199577">
    <property type="component" value="Unassembled WGS sequence"/>
</dbReference>
<name>A0A1I1EML2_9SPHI</name>
<accession>A0A1I1EML2</accession>
<organism evidence="1 2">
    <name type="scientific">Parapedobacter composti</name>
    <dbReference type="NCBI Taxonomy" id="623281"/>
    <lineage>
        <taxon>Bacteria</taxon>
        <taxon>Pseudomonadati</taxon>
        <taxon>Bacteroidota</taxon>
        <taxon>Sphingobacteriia</taxon>
        <taxon>Sphingobacteriales</taxon>
        <taxon>Sphingobacteriaceae</taxon>
        <taxon>Parapedobacter</taxon>
    </lineage>
</organism>
<evidence type="ECO:0000313" key="1">
    <source>
        <dbReference type="EMBL" id="SFB86748.1"/>
    </source>
</evidence>
<reference evidence="1 2" key="1">
    <citation type="submission" date="2016-10" db="EMBL/GenBank/DDBJ databases">
        <authorList>
            <person name="de Groot N.N."/>
        </authorList>
    </citation>
    <scope>NUCLEOTIDE SEQUENCE [LARGE SCALE GENOMIC DNA]</scope>
    <source>
        <strain evidence="1 2">DSM 22900</strain>
    </source>
</reference>
<dbReference type="EMBL" id="FOLL01000001">
    <property type="protein sequence ID" value="SFB86748.1"/>
    <property type="molecule type" value="Genomic_DNA"/>
</dbReference>